<organism evidence="1 2">
    <name type="scientific">Telmatocola sphagniphila</name>
    <dbReference type="NCBI Taxonomy" id="1123043"/>
    <lineage>
        <taxon>Bacteria</taxon>
        <taxon>Pseudomonadati</taxon>
        <taxon>Planctomycetota</taxon>
        <taxon>Planctomycetia</taxon>
        <taxon>Gemmatales</taxon>
        <taxon>Gemmataceae</taxon>
    </lineage>
</organism>
<evidence type="ECO:0000313" key="2">
    <source>
        <dbReference type="Proteomes" id="UP000676194"/>
    </source>
</evidence>
<protein>
    <submittedName>
        <fullName evidence="1">Uncharacterized protein</fullName>
    </submittedName>
</protein>
<accession>A0A8E6EUC7</accession>
<dbReference type="AlphaFoldDB" id="A0A8E6EUC7"/>
<dbReference type="Proteomes" id="UP000676194">
    <property type="component" value="Chromosome"/>
</dbReference>
<sequence>MSISPAHVPPELHYIIPLAEKHGSEARMASFDRRLGRHVKYAEKLPKKAIEPLRKLYEEIDQKGHAITISKWLDAQNDNENSPADTTWSITGLMVLFEQLGELNIVPFNDGKVRLITFEEERDWTKLPALLQYLVEPAEKYGKIQFEIQIFEFLDNRMTPEEKLELQALSVRWKQDCKSINKWLDEFNITNNPEARLVYFTGLLIGLALDSGRL</sequence>
<proteinExistence type="predicted"/>
<evidence type="ECO:0000313" key="1">
    <source>
        <dbReference type="EMBL" id="QVL31210.1"/>
    </source>
</evidence>
<dbReference type="EMBL" id="CP074694">
    <property type="protein sequence ID" value="QVL31210.1"/>
    <property type="molecule type" value="Genomic_DNA"/>
</dbReference>
<dbReference type="RefSeq" id="WP_213495091.1">
    <property type="nucleotide sequence ID" value="NZ_CP074694.1"/>
</dbReference>
<gene>
    <name evidence="1" type="ORF">KIH39_20525</name>
</gene>
<reference evidence="1" key="1">
    <citation type="submission" date="2021-05" db="EMBL/GenBank/DDBJ databases">
        <title>Complete genome sequence of the cellulolytic planctomycete Telmatocola sphagniphila SP2T and characterization of the first cellulase from planctomycetes.</title>
        <authorList>
            <person name="Rakitin A.L."/>
            <person name="Beletsky A.V."/>
            <person name="Naumoff D.G."/>
            <person name="Kulichevskaya I.S."/>
            <person name="Mardanov A.V."/>
            <person name="Ravin N.V."/>
            <person name="Dedysh S.N."/>
        </authorList>
    </citation>
    <scope>NUCLEOTIDE SEQUENCE</scope>
    <source>
        <strain evidence="1">SP2T</strain>
    </source>
</reference>
<name>A0A8E6EUC7_9BACT</name>
<keyword evidence="2" id="KW-1185">Reference proteome</keyword>
<dbReference type="KEGG" id="tsph:KIH39_20525"/>